<dbReference type="Proteomes" id="UP000185124">
    <property type="component" value="Unassembled WGS sequence"/>
</dbReference>
<dbReference type="OrthoDB" id="3411900at2"/>
<accession>A0A1N5VI05</accession>
<reference evidence="2" key="1">
    <citation type="submission" date="2016-12" db="EMBL/GenBank/DDBJ databases">
        <authorList>
            <person name="Varghese N."/>
            <person name="Submissions S."/>
        </authorList>
    </citation>
    <scope>NUCLEOTIDE SEQUENCE [LARGE SCALE GENOMIC DNA]</scope>
    <source>
        <strain evidence="2">DSM 45599</strain>
    </source>
</reference>
<sequence>MSGPSEGERPTEPAGPPGVIVFEVATARREGLQLRYGGGPRLNEIRVELRVLRGPGLLGW</sequence>
<dbReference type="EMBL" id="FSQT01000001">
    <property type="protein sequence ID" value="SIM72390.1"/>
    <property type="molecule type" value="Genomic_DNA"/>
</dbReference>
<dbReference type="RefSeq" id="WP_143728277.1">
    <property type="nucleotide sequence ID" value="NZ_FSQT01000001.1"/>
</dbReference>
<organism evidence="1 2">
    <name type="scientific">Micromonospora cremea</name>
    <dbReference type="NCBI Taxonomy" id="709881"/>
    <lineage>
        <taxon>Bacteria</taxon>
        <taxon>Bacillati</taxon>
        <taxon>Actinomycetota</taxon>
        <taxon>Actinomycetes</taxon>
        <taxon>Micromonosporales</taxon>
        <taxon>Micromonosporaceae</taxon>
        <taxon>Micromonospora</taxon>
    </lineage>
</organism>
<protein>
    <submittedName>
        <fullName evidence="1">Uncharacterized protein</fullName>
    </submittedName>
</protein>
<name>A0A1N5VI05_9ACTN</name>
<gene>
    <name evidence="1" type="ORF">SAMN04489832_1639</name>
</gene>
<evidence type="ECO:0000313" key="1">
    <source>
        <dbReference type="EMBL" id="SIM72390.1"/>
    </source>
</evidence>
<evidence type="ECO:0000313" key="2">
    <source>
        <dbReference type="Proteomes" id="UP000185124"/>
    </source>
</evidence>
<proteinExistence type="predicted"/>
<dbReference type="AlphaFoldDB" id="A0A1N5VI05"/>
<keyword evidence="2" id="KW-1185">Reference proteome</keyword>